<evidence type="ECO:0000256" key="4">
    <source>
        <dbReference type="ARBA" id="ARBA00022553"/>
    </source>
</evidence>
<reference evidence="13" key="3">
    <citation type="submission" date="2025-09" db="UniProtKB">
        <authorList>
            <consortium name="Ensembl"/>
        </authorList>
    </citation>
    <scope>IDENTIFICATION</scope>
</reference>
<dbReference type="Pfam" id="PF00620">
    <property type="entry name" value="RhoGAP"/>
    <property type="match status" value="1"/>
</dbReference>
<dbReference type="InterPro" id="IPR037858">
    <property type="entry name" value="RhoGAP_ARAP"/>
</dbReference>
<name>A0A670IHC2_PODMU</name>
<feature type="region of interest" description="Disordered" evidence="7">
    <location>
        <begin position="251"/>
        <end position="314"/>
    </location>
</feature>
<dbReference type="InterPro" id="IPR001849">
    <property type="entry name" value="PH_domain"/>
</dbReference>
<dbReference type="Ensembl" id="ENSPMRT00000011778.1">
    <property type="protein sequence ID" value="ENSPMRP00000011026.1"/>
    <property type="gene ID" value="ENSPMRG00000007344.1"/>
</dbReference>
<dbReference type="Proteomes" id="UP000472272">
    <property type="component" value="Chromosome 7"/>
</dbReference>
<keyword evidence="6" id="KW-0862">Zinc</keyword>
<dbReference type="GO" id="GO:0005547">
    <property type="term" value="F:phosphatidylinositol-3,4,5-trisphosphate binding"/>
    <property type="evidence" value="ECO:0007669"/>
    <property type="project" value="Ensembl"/>
</dbReference>
<dbReference type="CTD" id="64411"/>
<dbReference type="SUPFAM" id="SSF57863">
    <property type="entry name" value="ArfGap/RecO-like zinc finger"/>
    <property type="match status" value="1"/>
</dbReference>
<dbReference type="InterPro" id="IPR000159">
    <property type="entry name" value="RA_dom"/>
</dbReference>
<feature type="region of interest" description="Disordered" evidence="7">
    <location>
        <begin position="1766"/>
        <end position="1796"/>
    </location>
</feature>
<feature type="domain" description="Rho-GAP" evidence="12">
    <location>
        <begin position="1116"/>
        <end position="1292"/>
    </location>
</feature>
<dbReference type="InterPro" id="IPR013761">
    <property type="entry name" value="SAM/pointed_sf"/>
</dbReference>
<dbReference type="Gene3D" id="1.10.555.10">
    <property type="entry name" value="Rho GTPase activation protein"/>
    <property type="match status" value="1"/>
</dbReference>
<evidence type="ECO:0000313" key="13">
    <source>
        <dbReference type="Ensembl" id="ENSPMRP00000011026.1"/>
    </source>
</evidence>
<proteinExistence type="predicted"/>
<dbReference type="PANTHER" id="PTHR45899:SF4">
    <property type="entry name" value="ARF-GAP WITH RHO-GAP DOMAIN, ANK REPEAT AND PH DOMAIN-CONTAINING PROTEIN 3"/>
    <property type="match status" value="1"/>
</dbReference>
<reference evidence="13" key="2">
    <citation type="submission" date="2025-08" db="UniProtKB">
        <authorList>
            <consortium name="Ensembl"/>
        </authorList>
    </citation>
    <scope>IDENTIFICATION</scope>
</reference>
<feature type="domain" description="PH" evidence="8">
    <location>
        <begin position="482"/>
        <end position="574"/>
    </location>
</feature>
<dbReference type="InterPro" id="IPR038508">
    <property type="entry name" value="ArfGAP_dom_sf"/>
</dbReference>
<feature type="domain" description="SAM" evidence="9">
    <location>
        <begin position="10"/>
        <end position="70"/>
    </location>
</feature>
<feature type="domain" description="PH" evidence="8">
    <location>
        <begin position="1427"/>
        <end position="1529"/>
    </location>
</feature>
<dbReference type="PROSITE" id="PS50200">
    <property type="entry name" value="RA"/>
    <property type="match status" value="1"/>
</dbReference>
<evidence type="ECO:0000313" key="14">
    <source>
        <dbReference type="Proteomes" id="UP000472272"/>
    </source>
</evidence>
<dbReference type="PROSITE" id="PS50105">
    <property type="entry name" value="SAM_DOMAIN"/>
    <property type="match status" value="1"/>
</dbReference>
<evidence type="ECO:0000256" key="6">
    <source>
        <dbReference type="PROSITE-ProRule" id="PRU00288"/>
    </source>
</evidence>
<dbReference type="CDD" id="cd04385">
    <property type="entry name" value="RhoGAP_ARAP"/>
    <property type="match status" value="1"/>
</dbReference>
<keyword evidence="6" id="KW-0479">Metal-binding</keyword>
<dbReference type="Gene3D" id="2.30.29.30">
    <property type="entry name" value="Pleckstrin-homology domain (PH domain)/Phosphotyrosine-binding domain (PTB)"/>
    <property type="match status" value="5"/>
</dbReference>
<feature type="compositionally biased region" description="Basic and acidic residues" evidence="7">
    <location>
        <begin position="407"/>
        <end position="421"/>
    </location>
</feature>
<dbReference type="Pfam" id="PF00536">
    <property type="entry name" value="SAM_1"/>
    <property type="match status" value="1"/>
</dbReference>
<feature type="domain" description="Arf-GAP" evidence="10">
    <location>
        <begin position="685"/>
        <end position="810"/>
    </location>
</feature>
<protein>
    <submittedName>
        <fullName evidence="13">ArfGAP with RhoGAP domain, ankyrin repeat and PH domain 3</fullName>
    </submittedName>
</protein>
<gene>
    <name evidence="13" type="primary">ARAP3</name>
</gene>
<dbReference type="RefSeq" id="XP_028593995.1">
    <property type="nucleotide sequence ID" value="XM_028738162.1"/>
</dbReference>
<evidence type="ECO:0000259" key="8">
    <source>
        <dbReference type="PROSITE" id="PS50003"/>
    </source>
</evidence>
<feature type="compositionally biased region" description="Pro residues" evidence="7">
    <location>
        <begin position="137"/>
        <end position="147"/>
    </location>
</feature>
<dbReference type="InterPro" id="IPR029071">
    <property type="entry name" value="Ubiquitin-like_domsf"/>
</dbReference>
<reference evidence="13 14" key="1">
    <citation type="journal article" date="2019" name="Proc. Natl. Acad. Sci. U.S.A.">
        <title>Regulatory changes in pterin and carotenoid genes underlie balanced color polymorphisms in the wall lizard.</title>
        <authorList>
            <person name="Andrade P."/>
            <person name="Pinho C."/>
            <person name="Perez I de Lanuza G."/>
            <person name="Afonso S."/>
            <person name="Brejcha J."/>
            <person name="Rubin C.J."/>
            <person name="Wallerman O."/>
            <person name="Pereira P."/>
            <person name="Sabatino S.J."/>
            <person name="Bellati A."/>
            <person name="Pellitteri-Rosa D."/>
            <person name="Bosakova Z."/>
            <person name="Bunikis I."/>
            <person name="Carretero M.A."/>
            <person name="Feiner N."/>
            <person name="Marsik P."/>
            <person name="Pauperio F."/>
            <person name="Salvi D."/>
            <person name="Soler L."/>
            <person name="While G.M."/>
            <person name="Uller T."/>
            <person name="Font E."/>
            <person name="Andersson L."/>
            <person name="Carneiro M."/>
        </authorList>
    </citation>
    <scope>NUCLEOTIDE SEQUENCE</scope>
</reference>
<feature type="region of interest" description="Disordered" evidence="7">
    <location>
        <begin position="204"/>
        <end position="228"/>
    </location>
</feature>
<dbReference type="InterPro" id="IPR001164">
    <property type="entry name" value="ArfGAP_dom"/>
</dbReference>
<evidence type="ECO:0000256" key="3">
    <source>
        <dbReference type="ARBA" id="ARBA00022490"/>
    </source>
</evidence>
<dbReference type="Gene3D" id="1.10.220.150">
    <property type="entry name" value="Arf GTPase activating protein"/>
    <property type="match status" value="1"/>
</dbReference>
<keyword evidence="2" id="KW-0343">GTPase activation</keyword>
<dbReference type="InterPro" id="IPR000198">
    <property type="entry name" value="RhoGAP_dom"/>
</dbReference>
<dbReference type="GeneID" id="114601098"/>
<dbReference type="InterPro" id="IPR001660">
    <property type="entry name" value="SAM"/>
</dbReference>
<dbReference type="GO" id="GO:0043325">
    <property type="term" value="F:phosphatidylinositol-3,4-bisphosphate binding"/>
    <property type="evidence" value="ECO:0007669"/>
    <property type="project" value="Ensembl"/>
</dbReference>
<dbReference type="PROSITE" id="PS50003">
    <property type="entry name" value="PH_DOMAIN"/>
    <property type="match status" value="5"/>
</dbReference>
<feature type="region of interest" description="Disordered" evidence="7">
    <location>
        <begin position="1695"/>
        <end position="1749"/>
    </location>
</feature>
<dbReference type="InterPro" id="IPR037278">
    <property type="entry name" value="ARFGAP/RecO"/>
</dbReference>
<dbReference type="OMA" id="TLNTMEM"/>
<feature type="domain" description="Ras-associating" evidence="11">
    <location>
        <begin position="1321"/>
        <end position="1414"/>
    </location>
</feature>
<dbReference type="SUPFAM" id="SSF54236">
    <property type="entry name" value="Ubiquitin-like"/>
    <property type="match status" value="1"/>
</dbReference>
<keyword evidence="5" id="KW-0677">Repeat</keyword>
<dbReference type="PROSITE" id="PS50115">
    <property type="entry name" value="ARFGAP"/>
    <property type="match status" value="1"/>
</dbReference>
<dbReference type="SMART" id="SM00454">
    <property type="entry name" value="SAM"/>
    <property type="match status" value="1"/>
</dbReference>
<dbReference type="SUPFAM" id="SSF50729">
    <property type="entry name" value="PH domain-like"/>
    <property type="match status" value="5"/>
</dbReference>
<keyword evidence="14" id="KW-1185">Reference proteome</keyword>
<dbReference type="InterPro" id="IPR052227">
    <property type="entry name" value="Arf-Rho-GAP_ANK-PH_domain"/>
</dbReference>
<dbReference type="RefSeq" id="XP_028593994.1">
    <property type="nucleotide sequence ID" value="XM_028738161.1"/>
</dbReference>
<dbReference type="Pfam" id="PF01412">
    <property type="entry name" value="ArfGap"/>
    <property type="match status" value="1"/>
</dbReference>
<dbReference type="PRINTS" id="PR00405">
    <property type="entry name" value="REVINTRACTNG"/>
</dbReference>
<dbReference type="PANTHER" id="PTHR45899">
    <property type="entry name" value="RHO GTPASE ACTIVATING PROTEIN AT 15B, ISOFORM C"/>
    <property type="match status" value="1"/>
</dbReference>
<dbReference type="PROSITE" id="PS50238">
    <property type="entry name" value="RHOGAP"/>
    <property type="match status" value="1"/>
</dbReference>
<sequence>MHHQCSVDSDIADWLALIHLERYWDTFKKQGYGSVKDVISLSKEDLQKLGITATGHRKRILNLVQQTRLLVRDRSGHMAGDFRYRSGKCVDSLDGTNAAEKNEVGTKKEVLVETIPSLGVDLDCEDNSQHPRLNKEPTPPVTKPVPKPRTLFPRAHQAAKPEKVSLTQTPVCNPTSCSEQPLRTFIILEGFDPGESTTDAERLEFSPKHQPGPGDKVQGVTLPPQSRPREGHLEYALQCFAPESCMSGEVRSVHELTSSSTFKSQPEDTGSPTESRPTAGQVQKEPLLLPSALTKSASPEEQKESVSDVTVPLPVKSMEAKETVRSQPSDLVKQNGTVTVENAKSLGQLCLDHPPQGLDNRSGPVEDSISPYCESMFGQWWPAQEQAAASLEWQEYEELPECASNQGEERPMSRNTKIEEKSQSLQPVLIAQNEAEGYSSVEALWAKGSPFRLSDHLYPDETSEDLTISPYASYTSLSERSVTVLNGWLDKLSPQGNYVFQRRFVRFDGKSLMYFNNEKEPYPKGLVPLSVIDVVRSTKDNKFQVVTKHRIFVFRAESEAQRNEWCSALQQRVAEQRLLCPRPCLSGTTHLQKSGHLELKGYKSKLYVVLVLAEMWLYKSEQFFKMGIAICLIEMHGATIREAKGRTFELITPFKIFSFGAESEREKREWMEALQNSIAETLYDYEVAEKIWSNKANRFCADCRTLSPDWASVNLCVVICKQCAGQHRSLGSSISKVQSLKLDTSIWSNEMVQLFIMLGNEQVNRFWAAHLPPSEALHPEASAEQRREFITRKYRYGRYRMPHPQYSSQENILQALCVAVSGPGLLKKMLQFFATTKETEAGGCGFVSKAKPWGNNGQDQQGNCPGNVSVEELSTEGVYNEITQPVVHQGYLYKAPVVTKMAATKKSREDFQRVWCSLEKFFLFYETERSSEPVGKIEMGDVLSLGVNRTDGLVSPISSERFHFTLELYLSSERVQQLGADGPDSLQSWASALGKWFTPLSCHCLLGYEFQKVGRLCYKSMLNPNQWLQGFFILQKSHLFICPGEEGAAEDSINLRQLQELSVVPLADDPEKKEMLILVEMGRTFCLQGASRLDFSTWCAAIQASAGGQGNALRDQQLSRSGIPIIVNSCIAFITQYGLQHEGIYRKNGAKSRIKTLMEEFRRDARNVKLRISDNFIEDVTDVLKRFFRELEDPVFTTYLHPQWKEAAAISQKSQRLERYKELISRLPRLNGRTLAALIGHLYRVQKCADLNQMTTKNLALLFAPSLFQTDGTGEHEVKVMEELIDNYVPIFNIEEDQVLQMDLENSLITTWRDVQLSQAGDIILEVYLEQKNPDCCVTLKVSPIMRAEELSNQVLEMRNVAPSLDIWLTFEVLENGELERPLHPKEKVLEQALQWCKLTKPSSAYLLVKKVPIREGSCLFTGAKRESPKCGLLKCREELPKLLGNKFQERYFVIRDRKLLLLKEKRSAKPEREWMLDMAKVYMGIRKKLKPPSQWGFTLVLEKQQLYLACMGQSDLWDWTTSILKAQHDSLRPVILRRRSSSDLSKQKFGTMPLIPLRGDSTNPTMLSANQTLHRLHTRRTLSMFFPMKMHQDSLEEQQEAAESEPVYEEVGNFADMGFLELQQSLLPPVDRTKKPVPCSEQAVSSSLPPCPAPRTSGINVAKGCCFERTLRLEEGKDLLLDKLPGHSVAPSAAVERMTELPQGPPAPDWEQGQSIEAPASPPEPPMGEEPQVGAPRKKSFQSDLSISDKLMQELSSAILRKNECQAPATVGRQNPRDGAQAQLEGSRDLRTEIP</sequence>
<feature type="domain" description="PH" evidence="8">
    <location>
        <begin position="885"/>
        <end position="998"/>
    </location>
</feature>
<dbReference type="SMART" id="SM00233">
    <property type="entry name" value="PH"/>
    <property type="match status" value="5"/>
</dbReference>
<dbReference type="OrthoDB" id="29546at2759"/>
<keyword evidence="3" id="KW-0963">Cytoplasm</keyword>
<dbReference type="SMART" id="SM00324">
    <property type="entry name" value="RhoGAP"/>
    <property type="match status" value="1"/>
</dbReference>
<evidence type="ECO:0000256" key="7">
    <source>
        <dbReference type="SAM" id="MobiDB-lite"/>
    </source>
</evidence>
<feature type="compositionally biased region" description="Polar residues" evidence="7">
    <location>
        <begin position="255"/>
        <end position="281"/>
    </location>
</feature>
<dbReference type="GeneTree" id="ENSGT00940000158869"/>
<accession>A0A670IHC2</accession>
<dbReference type="GO" id="GO:0008270">
    <property type="term" value="F:zinc ion binding"/>
    <property type="evidence" value="ECO:0007669"/>
    <property type="project" value="UniProtKB-KW"/>
</dbReference>
<dbReference type="KEGG" id="pmua:114601098"/>
<evidence type="ECO:0000256" key="5">
    <source>
        <dbReference type="ARBA" id="ARBA00022737"/>
    </source>
</evidence>
<dbReference type="CDD" id="cd13253">
    <property type="entry name" value="PH1_ARAP"/>
    <property type="match status" value="1"/>
</dbReference>
<feature type="domain" description="PH" evidence="8">
    <location>
        <begin position="590"/>
        <end position="679"/>
    </location>
</feature>
<dbReference type="Gene3D" id="1.10.150.50">
    <property type="entry name" value="Transcription Factor, Ets-1"/>
    <property type="match status" value="1"/>
</dbReference>
<dbReference type="SUPFAM" id="SSF48350">
    <property type="entry name" value="GTPase activation domain, GAP"/>
    <property type="match status" value="1"/>
</dbReference>
<feature type="region of interest" description="Disordered" evidence="7">
    <location>
        <begin position="401"/>
        <end position="421"/>
    </location>
</feature>
<evidence type="ECO:0000256" key="2">
    <source>
        <dbReference type="ARBA" id="ARBA00022468"/>
    </source>
</evidence>
<dbReference type="RefSeq" id="XP_028593996.1">
    <property type="nucleotide sequence ID" value="XM_028738163.1"/>
</dbReference>
<evidence type="ECO:0000259" key="11">
    <source>
        <dbReference type="PROSITE" id="PS50200"/>
    </source>
</evidence>
<dbReference type="GO" id="GO:0007165">
    <property type="term" value="P:signal transduction"/>
    <property type="evidence" value="ECO:0007669"/>
    <property type="project" value="InterPro"/>
</dbReference>
<feature type="domain" description="PH" evidence="8">
    <location>
        <begin position="1009"/>
        <end position="1107"/>
    </location>
</feature>
<comment type="subcellular location">
    <subcellularLocation>
        <location evidence="1">Cytoplasm</location>
    </subcellularLocation>
</comment>
<dbReference type="InterPro" id="IPR011993">
    <property type="entry name" value="PH-like_dom_sf"/>
</dbReference>
<keyword evidence="6" id="KW-0863">Zinc-finger</keyword>
<organism evidence="13 14">
    <name type="scientific">Podarcis muralis</name>
    <name type="common">Wall lizard</name>
    <name type="synonym">Lacerta muralis</name>
    <dbReference type="NCBI Taxonomy" id="64176"/>
    <lineage>
        <taxon>Eukaryota</taxon>
        <taxon>Metazoa</taxon>
        <taxon>Chordata</taxon>
        <taxon>Craniata</taxon>
        <taxon>Vertebrata</taxon>
        <taxon>Euteleostomi</taxon>
        <taxon>Lepidosauria</taxon>
        <taxon>Squamata</taxon>
        <taxon>Bifurcata</taxon>
        <taxon>Unidentata</taxon>
        <taxon>Episquamata</taxon>
        <taxon>Laterata</taxon>
        <taxon>Lacertibaenia</taxon>
        <taxon>Lacertidae</taxon>
        <taxon>Podarcis</taxon>
    </lineage>
</organism>
<dbReference type="Pfam" id="PF00788">
    <property type="entry name" value="RA"/>
    <property type="match status" value="1"/>
</dbReference>
<dbReference type="GO" id="GO:0005737">
    <property type="term" value="C:cytoplasm"/>
    <property type="evidence" value="ECO:0007669"/>
    <property type="project" value="UniProtKB-SubCell"/>
</dbReference>
<feature type="compositionally biased region" description="Basic and acidic residues" evidence="7">
    <location>
        <begin position="1787"/>
        <end position="1796"/>
    </location>
</feature>
<keyword evidence="4" id="KW-0597">Phosphoprotein</keyword>
<evidence type="ECO:0000259" key="10">
    <source>
        <dbReference type="PROSITE" id="PS50115"/>
    </source>
</evidence>
<dbReference type="Pfam" id="PF00169">
    <property type="entry name" value="PH"/>
    <property type="match status" value="2"/>
</dbReference>
<dbReference type="SMART" id="SM00105">
    <property type="entry name" value="ArfGap"/>
    <property type="match status" value="1"/>
</dbReference>
<dbReference type="SUPFAM" id="SSF47769">
    <property type="entry name" value="SAM/Pointed domain"/>
    <property type="match status" value="1"/>
</dbReference>
<dbReference type="InterPro" id="IPR008936">
    <property type="entry name" value="Rho_GTPase_activation_prot"/>
</dbReference>
<dbReference type="GO" id="GO:0005096">
    <property type="term" value="F:GTPase activator activity"/>
    <property type="evidence" value="ECO:0007669"/>
    <property type="project" value="UniProtKB-KW"/>
</dbReference>
<dbReference type="Gene3D" id="3.10.20.90">
    <property type="entry name" value="Phosphatidylinositol 3-kinase Catalytic Subunit, Chain A, domain 1"/>
    <property type="match status" value="1"/>
</dbReference>
<evidence type="ECO:0000259" key="12">
    <source>
        <dbReference type="PROSITE" id="PS50238"/>
    </source>
</evidence>
<dbReference type="FunFam" id="1.10.220.150:FF:000006">
    <property type="entry name" value="arf-GAP with Rho-GAP domain, ANK repeat and PH domain-containing protein 3"/>
    <property type="match status" value="1"/>
</dbReference>
<evidence type="ECO:0000259" key="9">
    <source>
        <dbReference type="PROSITE" id="PS50105"/>
    </source>
</evidence>
<feature type="region of interest" description="Disordered" evidence="7">
    <location>
        <begin position="121"/>
        <end position="148"/>
    </location>
</feature>
<evidence type="ECO:0000256" key="1">
    <source>
        <dbReference type="ARBA" id="ARBA00004496"/>
    </source>
</evidence>